<organism evidence="2 3">
    <name type="scientific">Phascolarctobacterium succinatutens YIT 12067</name>
    <dbReference type="NCBI Taxonomy" id="626939"/>
    <lineage>
        <taxon>Bacteria</taxon>
        <taxon>Bacillati</taxon>
        <taxon>Bacillota</taxon>
        <taxon>Negativicutes</taxon>
        <taxon>Acidaminococcales</taxon>
        <taxon>Acidaminococcaceae</taxon>
        <taxon>Phascolarctobacterium</taxon>
    </lineage>
</organism>
<dbReference type="HOGENOM" id="CLU_068890_1_1_9"/>
<protein>
    <submittedName>
        <fullName evidence="2">Putative flavodoxin</fullName>
    </submittedName>
</protein>
<proteinExistence type="predicted"/>
<dbReference type="Gene3D" id="3.40.50.360">
    <property type="match status" value="1"/>
</dbReference>
<evidence type="ECO:0000259" key="1">
    <source>
        <dbReference type="Pfam" id="PF12682"/>
    </source>
</evidence>
<dbReference type="SUPFAM" id="SSF52218">
    <property type="entry name" value="Flavoproteins"/>
    <property type="match status" value="1"/>
</dbReference>
<reference evidence="2 3" key="1">
    <citation type="submission" date="2011-01" db="EMBL/GenBank/DDBJ databases">
        <authorList>
            <person name="Weinstock G."/>
            <person name="Sodergren E."/>
            <person name="Clifton S."/>
            <person name="Fulton L."/>
            <person name="Fulton B."/>
            <person name="Courtney L."/>
            <person name="Fronick C."/>
            <person name="Harrison M."/>
            <person name="Strong C."/>
            <person name="Farmer C."/>
            <person name="Delahaunty K."/>
            <person name="Markovic C."/>
            <person name="Hall O."/>
            <person name="Minx P."/>
            <person name="Tomlinson C."/>
            <person name="Mitreva M."/>
            <person name="Hou S."/>
            <person name="Chen J."/>
            <person name="Wollam A."/>
            <person name="Pepin K.H."/>
            <person name="Johnson M."/>
            <person name="Bhonagiri V."/>
            <person name="Zhang X."/>
            <person name="Suruliraj S."/>
            <person name="Warren W."/>
            <person name="Chinwalla A."/>
            <person name="Mardis E.R."/>
            <person name="Wilson R.K."/>
        </authorList>
    </citation>
    <scope>NUCLEOTIDE SEQUENCE [LARGE SCALE GENOMIC DNA]</scope>
    <source>
        <strain evidence="2 3">YIT 12067</strain>
    </source>
</reference>
<dbReference type="PANTHER" id="PTHR39201">
    <property type="entry name" value="EXPORTED PROTEIN-RELATED"/>
    <property type="match status" value="1"/>
</dbReference>
<dbReference type="InterPro" id="IPR008254">
    <property type="entry name" value="Flavodoxin/NO_synth"/>
</dbReference>
<feature type="domain" description="Flavodoxin-like" evidence="1">
    <location>
        <begin position="13"/>
        <end position="144"/>
    </location>
</feature>
<dbReference type="Proteomes" id="UP000004923">
    <property type="component" value="Unassembled WGS sequence"/>
</dbReference>
<name>E8LCY0_9FIRM</name>
<dbReference type="AlphaFoldDB" id="E8LCY0"/>
<sequence>MLLYESEVPIMKKTLIAYFTRTGITKKLAEDTAKQTGADLFAIEPVKEHSSSYLICVGQAKLENLQNARPAIKAKPQNLQDYDTIVVMFPIWWFTCPNIILTFLEENDLSGKTVIPVCTYGSSGKGSSEKAMTAVCKDATFKPCIEATGLKDKAVAAIAAVIEEA</sequence>
<dbReference type="RefSeq" id="WP_009145087.1">
    <property type="nucleotide sequence ID" value="NZ_GL830870.1"/>
</dbReference>
<dbReference type="InterPro" id="IPR029039">
    <property type="entry name" value="Flavoprotein-like_sf"/>
</dbReference>
<evidence type="ECO:0000313" key="3">
    <source>
        <dbReference type="Proteomes" id="UP000004923"/>
    </source>
</evidence>
<dbReference type="GO" id="GO:0010181">
    <property type="term" value="F:FMN binding"/>
    <property type="evidence" value="ECO:0007669"/>
    <property type="project" value="InterPro"/>
</dbReference>
<dbReference type="PANTHER" id="PTHR39201:SF1">
    <property type="entry name" value="FLAVODOXIN-LIKE DOMAIN-CONTAINING PROTEIN"/>
    <property type="match status" value="1"/>
</dbReference>
<dbReference type="GO" id="GO:0016651">
    <property type="term" value="F:oxidoreductase activity, acting on NAD(P)H"/>
    <property type="evidence" value="ECO:0007669"/>
    <property type="project" value="UniProtKB-ARBA"/>
</dbReference>
<gene>
    <name evidence="2" type="ORF">HMPREF9443_00703</name>
</gene>
<dbReference type="eggNOG" id="COG0716">
    <property type="taxonomic scope" value="Bacteria"/>
</dbReference>
<dbReference type="EMBL" id="AEVN01000028">
    <property type="protein sequence ID" value="EFY05290.1"/>
    <property type="molecule type" value="Genomic_DNA"/>
</dbReference>
<evidence type="ECO:0000313" key="2">
    <source>
        <dbReference type="EMBL" id="EFY05290.1"/>
    </source>
</evidence>
<dbReference type="Pfam" id="PF12682">
    <property type="entry name" value="Flavodoxin_4"/>
    <property type="match status" value="1"/>
</dbReference>
<comment type="caution">
    <text evidence="2">The sequence shown here is derived from an EMBL/GenBank/DDBJ whole genome shotgun (WGS) entry which is preliminary data.</text>
</comment>
<accession>E8LCY0</accession>
<keyword evidence="3" id="KW-1185">Reference proteome</keyword>
<dbReference type="OrthoDB" id="9806505at2"/>